<dbReference type="InterPro" id="IPR036864">
    <property type="entry name" value="Zn2-C6_fun-type_DNA-bd_sf"/>
</dbReference>
<proteinExistence type="predicted"/>
<dbReference type="PROSITE" id="PS00463">
    <property type="entry name" value="ZN2_CY6_FUNGAL_1"/>
    <property type="match status" value="1"/>
</dbReference>
<protein>
    <recommendedName>
        <fullName evidence="2">Zn(2)-C6 fungal-type domain-containing protein</fullName>
    </recommendedName>
</protein>
<feature type="region of interest" description="Disordered" evidence="1">
    <location>
        <begin position="294"/>
        <end position="370"/>
    </location>
</feature>
<feature type="compositionally biased region" description="Polar residues" evidence="1">
    <location>
        <begin position="423"/>
        <end position="442"/>
    </location>
</feature>
<dbReference type="SUPFAM" id="SSF57701">
    <property type="entry name" value="Zn2/Cys6 DNA-binding domain"/>
    <property type="match status" value="1"/>
</dbReference>
<feature type="compositionally biased region" description="Basic and acidic residues" evidence="1">
    <location>
        <begin position="10"/>
        <end position="20"/>
    </location>
</feature>
<dbReference type="GO" id="GO:0008270">
    <property type="term" value="F:zinc ion binding"/>
    <property type="evidence" value="ECO:0007669"/>
    <property type="project" value="InterPro"/>
</dbReference>
<evidence type="ECO:0000256" key="1">
    <source>
        <dbReference type="SAM" id="MobiDB-lite"/>
    </source>
</evidence>
<reference evidence="3 4" key="1">
    <citation type="journal article" date="2015" name="Fungal Genet. Biol.">
        <title>Evolution of novel wood decay mechanisms in Agaricales revealed by the genome sequences of Fistulina hepatica and Cylindrobasidium torrendii.</title>
        <authorList>
            <person name="Floudas D."/>
            <person name="Held B.W."/>
            <person name="Riley R."/>
            <person name="Nagy L.G."/>
            <person name="Koehler G."/>
            <person name="Ransdell A.S."/>
            <person name="Younus H."/>
            <person name="Chow J."/>
            <person name="Chiniquy J."/>
            <person name="Lipzen A."/>
            <person name="Tritt A."/>
            <person name="Sun H."/>
            <person name="Haridas S."/>
            <person name="LaButti K."/>
            <person name="Ohm R.A."/>
            <person name="Kues U."/>
            <person name="Blanchette R.A."/>
            <person name="Grigoriev I.V."/>
            <person name="Minto R.E."/>
            <person name="Hibbett D.S."/>
        </authorList>
    </citation>
    <scope>NUCLEOTIDE SEQUENCE [LARGE SCALE GENOMIC DNA]</scope>
    <source>
        <strain evidence="3 4">ATCC 64428</strain>
    </source>
</reference>
<feature type="compositionally biased region" description="Polar residues" evidence="1">
    <location>
        <begin position="295"/>
        <end position="304"/>
    </location>
</feature>
<dbReference type="OrthoDB" id="39175at2759"/>
<dbReference type="GO" id="GO:0000981">
    <property type="term" value="F:DNA-binding transcription factor activity, RNA polymerase II-specific"/>
    <property type="evidence" value="ECO:0007669"/>
    <property type="project" value="InterPro"/>
</dbReference>
<dbReference type="Pfam" id="PF00172">
    <property type="entry name" value="Zn_clus"/>
    <property type="match status" value="1"/>
</dbReference>
<dbReference type="CDD" id="cd00067">
    <property type="entry name" value="GAL4"/>
    <property type="match status" value="1"/>
</dbReference>
<dbReference type="PROSITE" id="PS50048">
    <property type="entry name" value="ZN2_CY6_FUNGAL_2"/>
    <property type="match status" value="1"/>
</dbReference>
<feature type="region of interest" description="Disordered" evidence="1">
    <location>
        <begin position="1"/>
        <end position="21"/>
    </location>
</feature>
<dbReference type="EMBL" id="KN882023">
    <property type="protein sequence ID" value="KIY46783.1"/>
    <property type="molecule type" value="Genomic_DNA"/>
</dbReference>
<evidence type="ECO:0000259" key="2">
    <source>
        <dbReference type="PROSITE" id="PS50048"/>
    </source>
</evidence>
<dbReference type="Proteomes" id="UP000054144">
    <property type="component" value="Unassembled WGS sequence"/>
</dbReference>
<dbReference type="AlphaFoldDB" id="A0A0D7A7I6"/>
<dbReference type="Gene3D" id="4.10.240.10">
    <property type="entry name" value="Zn(2)-C6 fungal-type DNA-binding domain"/>
    <property type="match status" value="1"/>
</dbReference>
<evidence type="ECO:0000313" key="3">
    <source>
        <dbReference type="EMBL" id="KIY46783.1"/>
    </source>
</evidence>
<dbReference type="InterPro" id="IPR001138">
    <property type="entry name" value="Zn2Cys6_DnaBD"/>
</dbReference>
<sequence length="453" mass="49332">MQQRSKLHKYQQETPRESAFQRHRRKLNEEFYAIFPEARYDISRVWEGETVVIRQDAYRCLADGTEVIVPIYINVPVALVQAYPTPESPDDPHFQHFPVVGRSAPSASWTNSPQRTNSAFHDPSTNPTPIPVANASHTVNAPANAGASHLPIISTSGFSTPQNLCSVEESTMVAATDTTGGQLAFNPLYGDYVPPHAIATSPVNSQWHVSPPPSACSDVSIGSALSLYTDSWQLECQEPQQPWQSHTFVNESSSFINESGSSVNSPATPFSPSTTYISSTGVSELESADRISPPAQYTLNQDPCSESSISSPISDLPATGPSSMASASKPCKRGRPKGRANLPSVELLVADGRRSASPARGKSRRTNDNKPPLACLFCRGRKIACGQPEPGTNSCHQCLRRKLKCEYPKESLRGYRGRRKKNNPQPDVTPTLNEPSFISSTPPYDGDSTMMQG</sequence>
<feature type="domain" description="Zn(2)-C6 fungal-type" evidence="2">
    <location>
        <begin position="374"/>
        <end position="407"/>
    </location>
</feature>
<accession>A0A0D7A7I6</accession>
<feature type="region of interest" description="Disordered" evidence="1">
    <location>
        <begin position="409"/>
        <end position="453"/>
    </location>
</feature>
<name>A0A0D7A7I6_9AGAR</name>
<dbReference type="SMART" id="SM00066">
    <property type="entry name" value="GAL4"/>
    <property type="match status" value="1"/>
</dbReference>
<feature type="compositionally biased region" description="Low complexity" evidence="1">
    <location>
        <begin position="305"/>
        <end position="314"/>
    </location>
</feature>
<gene>
    <name evidence="3" type="ORF">FISHEDRAFT_60099</name>
</gene>
<organism evidence="3 4">
    <name type="scientific">Fistulina hepatica ATCC 64428</name>
    <dbReference type="NCBI Taxonomy" id="1128425"/>
    <lineage>
        <taxon>Eukaryota</taxon>
        <taxon>Fungi</taxon>
        <taxon>Dikarya</taxon>
        <taxon>Basidiomycota</taxon>
        <taxon>Agaricomycotina</taxon>
        <taxon>Agaricomycetes</taxon>
        <taxon>Agaricomycetidae</taxon>
        <taxon>Agaricales</taxon>
        <taxon>Fistulinaceae</taxon>
        <taxon>Fistulina</taxon>
    </lineage>
</organism>
<evidence type="ECO:0000313" key="4">
    <source>
        <dbReference type="Proteomes" id="UP000054144"/>
    </source>
</evidence>
<keyword evidence="4" id="KW-1185">Reference proteome</keyword>